<evidence type="ECO:0000259" key="1">
    <source>
        <dbReference type="PROSITE" id="PS50943"/>
    </source>
</evidence>
<dbReference type="eggNOG" id="ENOG50322G7">
    <property type="taxonomic scope" value="Bacteria"/>
</dbReference>
<dbReference type="InterPro" id="IPR010982">
    <property type="entry name" value="Lambda_DNA-bd_dom_sf"/>
</dbReference>
<comment type="caution">
    <text evidence="2">The sequence shown here is derived from an EMBL/GenBank/DDBJ whole genome shotgun (WGS) entry which is preliminary data.</text>
</comment>
<evidence type="ECO:0000313" key="2">
    <source>
        <dbReference type="EMBL" id="KFI70413.1"/>
    </source>
</evidence>
<organism evidence="2 3">
    <name type="scientific">Bifidobacterium merycicum</name>
    <dbReference type="NCBI Taxonomy" id="78345"/>
    <lineage>
        <taxon>Bacteria</taxon>
        <taxon>Bacillati</taxon>
        <taxon>Actinomycetota</taxon>
        <taxon>Actinomycetes</taxon>
        <taxon>Bifidobacteriales</taxon>
        <taxon>Bifidobacteriaceae</taxon>
        <taxon>Bifidobacterium</taxon>
    </lineage>
</organism>
<sequence length="81" mass="8978">MSETETIARNLSGELARHRKTQAALAKELGMSEKTVSERLRGKGAFDTEQLEKAAGMFGMSLYQLMIKLLQPIDGIKQVKP</sequence>
<dbReference type="RefSeq" id="WP_033523757.1">
    <property type="nucleotide sequence ID" value="NZ_JGZC01000006.1"/>
</dbReference>
<evidence type="ECO:0000313" key="3">
    <source>
        <dbReference type="Proteomes" id="UP000029060"/>
    </source>
</evidence>
<dbReference type="EMBL" id="JGZC01000006">
    <property type="protein sequence ID" value="KFI70413.1"/>
    <property type="molecule type" value="Genomic_DNA"/>
</dbReference>
<feature type="domain" description="HTH cro/C1-type" evidence="1">
    <location>
        <begin position="17"/>
        <end position="65"/>
    </location>
</feature>
<keyword evidence="3" id="KW-1185">Reference proteome</keyword>
<dbReference type="GO" id="GO:0003677">
    <property type="term" value="F:DNA binding"/>
    <property type="evidence" value="ECO:0007669"/>
    <property type="project" value="InterPro"/>
</dbReference>
<dbReference type="Proteomes" id="UP000029060">
    <property type="component" value="Unassembled WGS sequence"/>
</dbReference>
<dbReference type="Pfam" id="PF01381">
    <property type="entry name" value="HTH_3"/>
    <property type="match status" value="1"/>
</dbReference>
<protein>
    <submittedName>
        <fullName evidence="2">The helix-turn-helix motif</fullName>
    </submittedName>
</protein>
<dbReference type="CDD" id="cd00093">
    <property type="entry name" value="HTH_XRE"/>
    <property type="match status" value="1"/>
</dbReference>
<reference evidence="2 3" key="1">
    <citation type="submission" date="2014-03" db="EMBL/GenBank/DDBJ databases">
        <title>Genomics of Bifidobacteria.</title>
        <authorList>
            <person name="Ventura M."/>
            <person name="Milani C."/>
            <person name="Lugli G.A."/>
        </authorList>
    </citation>
    <scope>NUCLEOTIDE SEQUENCE [LARGE SCALE GENOMIC DNA]</scope>
    <source>
        <strain evidence="2 3">LMG 11341</strain>
    </source>
</reference>
<dbReference type="InterPro" id="IPR001387">
    <property type="entry name" value="Cro/C1-type_HTH"/>
</dbReference>
<proteinExistence type="predicted"/>
<dbReference type="AlphaFoldDB" id="A0A087BHB3"/>
<dbReference type="Gene3D" id="1.10.260.40">
    <property type="entry name" value="lambda repressor-like DNA-binding domains"/>
    <property type="match status" value="1"/>
</dbReference>
<name>A0A087BHB3_9BIFI</name>
<dbReference type="OrthoDB" id="4764651at2"/>
<dbReference type="PROSITE" id="PS50943">
    <property type="entry name" value="HTH_CROC1"/>
    <property type="match status" value="1"/>
</dbReference>
<gene>
    <name evidence="2" type="ORF">BMERY_0907</name>
</gene>
<dbReference type="SMART" id="SM00530">
    <property type="entry name" value="HTH_XRE"/>
    <property type="match status" value="1"/>
</dbReference>
<dbReference type="SUPFAM" id="SSF47413">
    <property type="entry name" value="lambda repressor-like DNA-binding domains"/>
    <property type="match status" value="1"/>
</dbReference>
<accession>A0A087BHB3</accession>
<dbReference type="STRING" id="78345.BMERY_0907"/>